<organism evidence="1">
    <name type="scientific">freshwater metagenome</name>
    <dbReference type="NCBI Taxonomy" id="449393"/>
    <lineage>
        <taxon>unclassified sequences</taxon>
        <taxon>metagenomes</taxon>
        <taxon>ecological metagenomes</taxon>
    </lineage>
</organism>
<accession>A0A6J7GKA2</accession>
<gene>
    <name evidence="1" type="ORF">UFOPK3516_01284</name>
</gene>
<reference evidence="1" key="1">
    <citation type="submission" date="2020-05" db="EMBL/GenBank/DDBJ databases">
        <authorList>
            <person name="Chiriac C."/>
            <person name="Salcher M."/>
            <person name="Ghai R."/>
            <person name="Kavagutti S V."/>
        </authorList>
    </citation>
    <scope>NUCLEOTIDE SEQUENCE</scope>
</reference>
<dbReference type="Gene3D" id="3.30.565.10">
    <property type="entry name" value="Histidine kinase-like ATPase, C-terminal domain"/>
    <property type="match status" value="1"/>
</dbReference>
<dbReference type="EMBL" id="CAFBMB010000125">
    <property type="protein sequence ID" value="CAB4907446.1"/>
    <property type="molecule type" value="Genomic_DNA"/>
</dbReference>
<sequence>MRAIRDIAGEFATNAIKHGRARNMTVDLGVEKSHEVILTLTNDGRPREADAAPGLGTILIQNLATRVVDNVVAEGISMAVALPTGAVPRRVSATALMPVPSVD</sequence>
<evidence type="ECO:0000313" key="1">
    <source>
        <dbReference type="EMBL" id="CAB4907446.1"/>
    </source>
</evidence>
<protein>
    <submittedName>
        <fullName evidence="1">Unannotated protein</fullName>
    </submittedName>
</protein>
<proteinExistence type="predicted"/>
<dbReference type="AlphaFoldDB" id="A0A6J7GKA2"/>
<name>A0A6J7GKA2_9ZZZZ</name>
<dbReference type="InterPro" id="IPR036890">
    <property type="entry name" value="HATPase_C_sf"/>
</dbReference>